<sequence>MLKSWSSGNLIIPLGTLFFFFGCTGVIVQTAQWTVRCSLAVRRRHYDRVASTDGSVVIGLVFSTLRGFWPSCLIAGGSEFLGCKIEVLAGSEPIPNMV</sequence>
<comment type="caution">
    <text evidence="1">The sequence shown here is derived from an EMBL/GenBank/DDBJ whole genome shotgun (WGS) entry which is preliminary data.</text>
</comment>
<gene>
    <name evidence="1" type="ORF">BDZ94DRAFT_1259506</name>
</gene>
<proteinExistence type="predicted"/>
<accession>A0A9P5Y6T0</accession>
<dbReference type="PROSITE" id="PS51257">
    <property type="entry name" value="PROKAR_LIPOPROTEIN"/>
    <property type="match status" value="1"/>
</dbReference>
<organism evidence="1 2">
    <name type="scientific">Collybia nuda</name>
    <dbReference type="NCBI Taxonomy" id="64659"/>
    <lineage>
        <taxon>Eukaryota</taxon>
        <taxon>Fungi</taxon>
        <taxon>Dikarya</taxon>
        <taxon>Basidiomycota</taxon>
        <taxon>Agaricomycotina</taxon>
        <taxon>Agaricomycetes</taxon>
        <taxon>Agaricomycetidae</taxon>
        <taxon>Agaricales</taxon>
        <taxon>Tricholomatineae</taxon>
        <taxon>Clitocybaceae</taxon>
        <taxon>Collybia</taxon>
    </lineage>
</organism>
<dbReference type="EMBL" id="MU150264">
    <property type="protein sequence ID" value="KAF9463260.1"/>
    <property type="molecule type" value="Genomic_DNA"/>
</dbReference>
<reference evidence="1" key="1">
    <citation type="submission" date="2020-11" db="EMBL/GenBank/DDBJ databases">
        <authorList>
            <consortium name="DOE Joint Genome Institute"/>
            <person name="Ahrendt S."/>
            <person name="Riley R."/>
            <person name="Andreopoulos W."/>
            <person name="Labutti K."/>
            <person name="Pangilinan J."/>
            <person name="Ruiz-Duenas F.J."/>
            <person name="Barrasa J.M."/>
            <person name="Sanchez-Garcia M."/>
            <person name="Camarero S."/>
            <person name="Miyauchi S."/>
            <person name="Serrano A."/>
            <person name="Linde D."/>
            <person name="Babiker R."/>
            <person name="Drula E."/>
            <person name="Ayuso-Fernandez I."/>
            <person name="Pacheco R."/>
            <person name="Padilla G."/>
            <person name="Ferreira P."/>
            <person name="Barriuso J."/>
            <person name="Kellner H."/>
            <person name="Castanera R."/>
            <person name="Alfaro M."/>
            <person name="Ramirez L."/>
            <person name="Pisabarro A.G."/>
            <person name="Kuo A."/>
            <person name="Tritt A."/>
            <person name="Lipzen A."/>
            <person name="He G."/>
            <person name="Yan M."/>
            <person name="Ng V."/>
            <person name="Cullen D."/>
            <person name="Martin F."/>
            <person name="Rosso M.-N."/>
            <person name="Henrissat B."/>
            <person name="Hibbett D."/>
            <person name="Martinez A.T."/>
            <person name="Grigoriev I.V."/>
        </authorList>
    </citation>
    <scope>NUCLEOTIDE SEQUENCE</scope>
    <source>
        <strain evidence="1">CBS 247.69</strain>
    </source>
</reference>
<protein>
    <submittedName>
        <fullName evidence="1">Uncharacterized protein</fullName>
    </submittedName>
</protein>
<name>A0A9P5Y6T0_9AGAR</name>
<keyword evidence="2" id="KW-1185">Reference proteome</keyword>
<evidence type="ECO:0000313" key="2">
    <source>
        <dbReference type="Proteomes" id="UP000807353"/>
    </source>
</evidence>
<evidence type="ECO:0000313" key="1">
    <source>
        <dbReference type="EMBL" id="KAF9463260.1"/>
    </source>
</evidence>
<dbReference type="Proteomes" id="UP000807353">
    <property type="component" value="Unassembled WGS sequence"/>
</dbReference>
<dbReference type="AlphaFoldDB" id="A0A9P5Y6T0"/>